<accession>A0ABU6UUI7</accession>
<dbReference type="EMBL" id="JASCZI010123013">
    <property type="protein sequence ID" value="MED6164992.1"/>
    <property type="molecule type" value="Genomic_DNA"/>
</dbReference>
<reference evidence="2 3" key="1">
    <citation type="journal article" date="2023" name="Plants (Basel)">
        <title>Bridging the Gap: Combining Genomics and Transcriptomics Approaches to Understand Stylosanthes scabra, an Orphan Legume from the Brazilian Caatinga.</title>
        <authorList>
            <person name="Ferreira-Neto J.R.C."/>
            <person name="da Silva M.D."/>
            <person name="Binneck E."/>
            <person name="de Melo N.F."/>
            <person name="da Silva R.H."/>
            <person name="de Melo A.L.T.M."/>
            <person name="Pandolfi V."/>
            <person name="Bustamante F.O."/>
            <person name="Brasileiro-Vidal A.C."/>
            <person name="Benko-Iseppon A.M."/>
        </authorList>
    </citation>
    <scope>NUCLEOTIDE SEQUENCE [LARGE SCALE GENOMIC DNA]</scope>
    <source>
        <tissue evidence="2">Leaves</tissue>
    </source>
</reference>
<evidence type="ECO:0000256" key="1">
    <source>
        <dbReference type="SAM" id="MobiDB-lite"/>
    </source>
</evidence>
<keyword evidence="3" id="KW-1185">Reference proteome</keyword>
<feature type="region of interest" description="Disordered" evidence="1">
    <location>
        <begin position="1"/>
        <end position="120"/>
    </location>
</feature>
<sequence>MARKGPSPSAKGKAKAYGPLTRASPRLAAGGKSPTQNTSHSSHQCTNIKPADEEVSDDKIHAKKEPDHKIAGKEENVEEDPEEGPEEVHQDAGTEEEEEEEDLEEDPEEDNAAEEGVRVEDDFADYWALVRSDSKNNIGNDYRFAGNAGPTNSSTGSCTGPPPANH</sequence>
<feature type="compositionally biased region" description="Polar residues" evidence="1">
    <location>
        <begin position="33"/>
        <end position="47"/>
    </location>
</feature>
<name>A0ABU6UUI7_9FABA</name>
<feature type="compositionally biased region" description="Acidic residues" evidence="1">
    <location>
        <begin position="93"/>
        <end position="113"/>
    </location>
</feature>
<protein>
    <submittedName>
        <fullName evidence="2">Uncharacterized protein</fullName>
    </submittedName>
</protein>
<feature type="compositionally biased region" description="Polar residues" evidence="1">
    <location>
        <begin position="149"/>
        <end position="158"/>
    </location>
</feature>
<feature type="compositionally biased region" description="Acidic residues" evidence="1">
    <location>
        <begin position="76"/>
        <end position="85"/>
    </location>
</feature>
<evidence type="ECO:0000313" key="2">
    <source>
        <dbReference type="EMBL" id="MED6164992.1"/>
    </source>
</evidence>
<dbReference type="Proteomes" id="UP001341840">
    <property type="component" value="Unassembled WGS sequence"/>
</dbReference>
<feature type="region of interest" description="Disordered" evidence="1">
    <location>
        <begin position="134"/>
        <end position="166"/>
    </location>
</feature>
<evidence type="ECO:0000313" key="3">
    <source>
        <dbReference type="Proteomes" id="UP001341840"/>
    </source>
</evidence>
<feature type="compositionally biased region" description="Basic and acidic residues" evidence="1">
    <location>
        <begin position="57"/>
        <end position="75"/>
    </location>
</feature>
<organism evidence="2 3">
    <name type="scientific">Stylosanthes scabra</name>
    <dbReference type="NCBI Taxonomy" id="79078"/>
    <lineage>
        <taxon>Eukaryota</taxon>
        <taxon>Viridiplantae</taxon>
        <taxon>Streptophyta</taxon>
        <taxon>Embryophyta</taxon>
        <taxon>Tracheophyta</taxon>
        <taxon>Spermatophyta</taxon>
        <taxon>Magnoliopsida</taxon>
        <taxon>eudicotyledons</taxon>
        <taxon>Gunneridae</taxon>
        <taxon>Pentapetalae</taxon>
        <taxon>rosids</taxon>
        <taxon>fabids</taxon>
        <taxon>Fabales</taxon>
        <taxon>Fabaceae</taxon>
        <taxon>Papilionoideae</taxon>
        <taxon>50 kb inversion clade</taxon>
        <taxon>dalbergioids sensu lato</taxon>
        <taxon>Dalbergieae</taxon>
        <taxon>Pterocarpus clade</taxon>
        <taxon>Stylosanthes</taxon>
    </lineage>
</organism>
<comment type="caution">
    <text evidence="2">The sequence shown here is derived from an EMBL/GenBank/DDBJ whole genome shotgun (WGS) entry which is preliminary data.</text>
</comment>
<proteinExistence type="predicted"/>
<gene>
    <name evidence="2" type="ORF">PIB30_095452</name>
</gene>